<dbReference type="EMBL" id="JBHUCM010000012">
    <property type="protein sequence ID" value="MFD1538081.1"/>
    <property type="molecule type" value="Genomic_DNA"/>
</dbReference>
<comment type="caution">
    <text evidence="7">The sequence shown here is derived from an EMBL/GenBank/DDBJ whole genome shotgun (WGS) entry which is preliminary data.</text>
</comment>
<dbReference type="PANTHER" id="PTHR42718:SF49">
    <property type="entry name" value="EXPORT PROTEIN"/>
    <property type="match status" value="1"/>
</dbReference>
<feature type="transmembrane region" description="Helical" evidence="5">
    <location>
        <begin position="130"/>
        <end position="148"/>
    </location>
</feature>
<dbReference type="PROSITE" id="PS00216">
    <property type="entry name" value="SUGAR_TRANSPORT_1"/>
    <property type="match status" value="1"/>
</dbReference>
<feature type="transmembrane region" description="Helical" evidence="5">
    <location>
        <begin position="322"/>
        <end position="340"/>
    </location>
</feature>
<gene>
    <name evidence="7" type="ORF">ACFSJ0_13595</name>
</gene>
<evidence type="ECO:0000256" key="3">
    <source>
        <dbReference type="ARBA" id="ARBA00022989"/>
    </source>
</evidence>
<feature type="transmembrane region" description="Helical" evidence="5">
    <location>
        <begin position="31"/>
        <end position="56"/>
    </location>
</feature>
<feature type="transmembrane region" description="Helical" evidence="5">
    <location>
        <begin position="352"/>
        <end position="372"/>
    </location>
</feature>
<feature type="domain" description="Major facilitator superfamily (MFS) profile" evidence="6">
    <location>
        <begin position="31"/>
        <end position="475"/>
    </location>
</feature>
<feature type="transmembrane region" description="Helical" evidence="5">
    <location>
        <begin position="221"/>
        <end position="243"/>
    </location>
</feature>
<comment type="subcellular location">
    <subcellularLocation>
        <location evidence="1">Membrane</location>
        <topology evidence="1">Multi-pass membrane protein</topology>
    </subcellularLocation>
</comment>
<dbReference type="Proteomes" id="UP001597097">
    <property type="component" value="Unassembled WGS sequence"/>
</dbReference>
<sequence>MTLTPIREGVTGPTVMPAMPSARRIRGRFAVLRLVASGVVVAIMADSTATTLAIPVLSRDPLAAALPLSEVTWVSTVNFAAVAALLAIAGRFADLLGRRSILALGLALYGLGATTVIAAPSWTLLLAGRVAQGVGAALMFPASLALLLGELPANRRAGAIALWSASSGIGALALQGGGGWLLTEYGWRGLFLPGAGLAAALLMLTPALPRNRGTRQGVPDLFGAVLLIGAVAGAVLAISQGSLWGWTSVRTLACAGGGGLLLAGAIAISWRHRAGAIDMSLWRRPGFLWAGATSSMYGAASFVVLAMGPLYLRNAEFDTSTIGLWLTPISIAMIVSSPMAAPISRRIGINGVIYGGALTLGTGCALMLAQPYPNLWCLLGAVMLGTGFGFLSTGTFMVGSMAADPSQYASAVGAINTARMLGGAIGVAGASVLVDHPMLAGPMPGFSTVLVACLAVAVLLGVAALIRVAVAATSNRPRRPSLREAEAELVLLRSLLAELRDSFVQVRSEAEHELARFGVQDPSAFRALDQR</sequence>
<feature type="transmembrane region" description="Helical" evidence="5">
    <location>
        <begin position="189"/>
        <end position="209"/>
    </location>
</feature>
<dbReference type="InterPro" id="IPR020846">
    <property type="entry name" value="MFS_dom"/>
</dbReference>
<keyword evidence="4 5" id="KW-0472">Membrane</keyword>
<feature type="transmembrane region" description="Helical" evidence="5">
    <location>
        <begin position="101"/>
        <end position="124"/>
    </location>
</feature>
<evidence type="ECO:0000256" key="2">
    <source>
        <dbReference type="ARBA" id="ARBA00022692"/>
    </source>
</evidence>
<accession>A0ABW4G6W5</accession>
<proteinExistence type="predicted"/>
<feature type="transmembrane region" description="Helical" evidence="5">
    <location>
        <begin position="378"/>
        <end position="399"/>
    </location>
</feature>
<reference evidence="8" key="1">
    <citation type="journal article" date="2019" name="Int. J. Syst. Evol. Microbiol.">
        <title>The Global Catalogue of Microorganisms (GCM) 10K type strain sequencing project: providing services to taxonomists for standard genome sequencing and annotation.</title>
        <authorList>
            <consortium name="The Broad Institute Genomics Platform"/>
            <consortium name="The Broad Institute Genome Sequencing Center for Infectious Disease"/>
            <person name="Wu L."/>
            <person name="Ma J."/>
        </authorList>
    </citation>
    <scope>NUCLEOTIDE SEQUENCE [LARGE SCALE GENOMIC DNA]</scope>
    <source>
        <strain evidence="8">CGMCC 1.15399</strain>
    </source>
</reference>
<name>A0ABW4G6W5_9ACTN</name>
<dbReference type="PROSITE" id="PS50850">
    <property type="entry name" value="MFS"/>
    <property type="match status" value="1"/>
</dbReference>
<dbReference type="InterPro" id="IPR005829">
    <property type="entry name" value="Sugar_transporter_CS"/>
</dbReference>
<keyword evidence="2 5" id="KW-0812">Transmembrane</keyword>
<dbReference type="RefSeq" id="WP_219531143.1">
    <property type="nucleotide sequence ID" value="NZ_JAHKRM010000010.1"/>
</dbReference>
<evidence type="ECO:0000256" key="4">
    <source>
        <dbReference type="ARBA" id="ARBA00023136"/>
    </source>
</evidence>
<dbReference type="Pfam" id="PF07690">
    <property type="entry name" value="MFS_1"/>
    <property type="match status" value="1"/>
</dbReference>
<evidence type="ECO:0000313" key="8">
    <source>
        <dbReference type="Proteomes" id="UP001597097"/>
    </source>
</evidence>
<feature type="transmembrane region" description="Helical" evidence="5">
    <location>
        <begin position="160"/>
        <end position="183"/>
    </location>
</feature>
<feature type="transmembrane region" description="Helical" evidence="5">
    <location>
        <begin position="71"/>
        <end position="89"/>
    </location>
</feature>
<evidence type="ECO:0000256" key="1">
    <source>
        <dbReference type="ARBA" id="ARBA00004141"/>
    </source>
</evidence>
<dbReference type="InterPro" id="IPR011701">
    <property type="entry name" value="MFS"/>
</dbReference>
<keyword evidence="3 5" id="KW-1133">Transmembrane helix</keyword>
<keyword evidence="8" id="KW-1185">Reference proteome</keyword>
<feature type="transmembrane region" description="Helical" evidence="5">
    <location>
        <begin position="411"/>
        <end position="434"/>
    </location>
</feature>
<feature type="transmembrane region" description="Helical" evidence="5">
    <location>
        <begin position="249"/>
        <end position="268"/>
    </location>
</feature>
<organism evidence="7 8">
    <name type="scientific">Nonomuraea guangzhouensis</name>
    <dbReference type="NCBI Taxonomy" id="1291555"/>
    <lineage>
        <taxon>Bacteria</taxon>
        <taxon>Bacillati</taxon>
        <taxon>Actinomycetota</taxon>
        <taxon>Actinomycetes</taxon>
        <taxon>Streptosporangiales</taxon>
        <taxon>Streptosporangiaceae</taxon>
        <taxon>Nonomuraea</taxon>
    </lineage>
</organism>
<feature type="transmembrane region" description="Helical" evidence="5">
    <location>
        <begin position="288"/>
        <end position="310"/>
    </location>
</feature>
<evidence type="ECO:0000313" key="7">
    <source>
        <dbReference type="EMBL" id="MFD1538081.1"/>
    </source>
</evidence>
<evidence type="ECO:0000259" key="6">
    <source>
        <dbReference type="PROSITE" id="PS50850"/>
    </source>
</evidence>
<protein>
    <submittedName>
        <fullName evidence="7">MFS transporter</fullName>
    </submittedName>
</protein>
<feature type="transmembrane region" description="Helical" evidence="5">
    <location>
        <begin position="446"/>
        <end position="470"/>
    </location>
</feature>
<dbReference type="PANTHER" id="PTHR42718">
    <property type="entry name" value="MAJOR FACILITATOR SUPERFAMILY MULTIDRUG TRANSPORTER MFSC"/>
    <property type="match status" value="1"/>
</dbReference>
<evidence type="ECO:0000256" key="5">
    <source>
        <dbReference type="SAM" id="Phobius"/>
    </source>
</evidence>